<dbReference type="Proteomes" id="UP000009097">
    <property type="component" value="Unassembled WGS sequence"/>
</dbReference>
<reference evidence="1" key="2">
    <citation type="journal article" date="2010" name="Nature">
        <title>Comparative genomics reveals mobile pathogenicity chromosomes in Fusarium.</title>
        <authorList>
            <person name="Ma L.J."/>
            <person name="van der Does H.C."/>
            <person name="Borkovich K.A."/>
            <person name="Coleman J.J."/>
            <person name="Daboussi M.J."/>
            <person name="Di Pietro A."/>
            <person name="Dufresne M."/>
            <person name="Freitag M."/>
            <person name="Grabherr M."/>
            <person name="Henrissat B."/>
            <person name="Houterman P.M."/>
            <person name="Kang S."/>
            <person name="Shim W.B."/>
            <person name="Woloshuk C."/>
            <person name="Xie X."/>
            <person name="Xu J.R."/>
            <person name="Antoniw J."/>
            <person name="Baker S.E."/>
            <person name="Bluhm B.H."/>
            <person name="Breakspear A."/>
            <person name="Brown D.W."/>
            <person name="Butchko R.A."/>
            <person name="Chapman S."/>
            <person name="Coulson R."/>
            <person name="Coutinho P.M."/>
            <person name="Danchin E.G."/>
            <person name="Diener A."/>
            <person name="Gale L.R."/>
            <person name="Gardiner D.M."/>
            <person name="Goff S."/>
            <person name="Hammond-Kosack K.E."/>
            <person name="Hilburn K."/>
            <person name="Hua-Van A."/>
            <person name="Jonkers W."/>
            <person name="Kazan K."/>
            <person name="Kodira C.D."/>
            <person name="Koehrsen M."/>
            <person name="Kumar L."/>
            <person name="Lee Y.H."/>
            <person name="Li L."/>
            <person name="Manners J.M."/>
            <person name="Miranda-Saavedra D."/>
            <person name="Mukherjee M."/>
            <person name="Park G."/>
            <person name="Park J."/>
            <person name="Park S.Y."/>
            <person name="Proctor R.H."/>
            <person name="Regev A."/>
            <person name="Ruiz-Roldan M.C."/>
            <person name="Sain D."/>
            <person name="Sakthikumar S."/>
            <person name="Sykes S."/>
            <person name="Schwartz D.C."/>
            <person name="Turgeon B.G."/>
            <person name="Wapinski I."/>
            <person name="Yoder O."/>
            <person name="Young S."/>
            <person name="Zeng Q."/>
            <person name="Zhou S."/>
            <person name="Galagan J."/>
            <person name="Cuomo C.A."/>
            <person name="Kistler H.C."/>
            <person name="Rep M."/>
        </authorList>
    </citation>
    <scope>NUCLEOTIDE SEQUENCE [LARGE SCALE GENOMIC DNA]</scope>
    <source>
        <strain evidence="1">4287</strain>
    </source>
</reference>
<proteinExistence type="predicted"/>
<evidence type="ECO:0000313" key="2">
    <source>
        <dbReference type="Proteomes" id="UP000009097"/>
    </source>
</evidence>
<evidence type="ECO:0000313" key="1">
    <source>
        <dbReference type="EMBL" id="KNB16838.1"/>
    </source>
</evidence>
<sequence>MVAGRELGENKALVSRRQSLYWSVSPELGEEREALFVVRLGRVLNRRLVHYHVQVCQLPGSRAGVQLSASLASSACIAASAPAVSPPNIRSIASYWAM</sequence>
<dbReference type="KEGG" id="fox:FOXG_21810"/>
<dbReference type="RefSeq" id="XP_018254883.1">
    <property type="nucleotide sequence ID" value="XM_018402173.1"/>
</dbReference>
<dbReference type="EMBL" id="DS231720">
    <property type="protein sequence ID" value="KNB16838.1"/>
    <property type="molecule type" value="Genomic_DNA"/>
</dbReference>
<reference evidence="1" key="1">
    <citation type="submission" date="2007-04" db="EMBL/GenBank/DDBJ databases">
        <authorList>
            <consortium name="The Broad Institute Genome Sequencing Platform"/>
            <person name="Birren B."/>
            <person name="Lander E."/>
            <person name="Galagan J."/>
            <person name="Nusbaum C."/>
            <person name="Devon K."/>
            <person name="Ma L.-J."/>
            <person name="Jaffe D."/>
            <person name="Butler J."/>
            <person name="Alvarez P."/>
            <person name="Gnerre S."/>
            <person name="Grabherr M."/>
            <person name="Kleber M."/>
            <person name="Mauceli E."/>
            <person name="Brockman W."/>
            <person name="MacCallum I.A."/>
            <person name="Young S."/>
            <person name="LaButti K."/>
            <person name="DeCaprio D."/>
            <person name="Crawford M."/>
            <person name="Koehrsen M."/>
            <person name="Engels R."/>
            <person name="Montgomery P."/>
            <person name="Pearson M."/>
            <person name="Howarth C."/>
            <person name="Larson L."/>
            <person name="White J."/>
            <person name="O'Leary S."/>
            <person name="Kodira C."/>
            <person name="Zeng Q."/>
            <person name="Yandava C."/>
            <person name="Alvarado L."/>
            <person name="Kistler C."/>
            <person name="Shim W.-B."/>
            <person name="Kang S."/>
            <person name="Woloshuk C."/>
        </authorList>
    </citation>
    <scope>NUCLEOTIDE SEQUENCE</scope>
    <source>
        <strain evidence="1">4287</strain>
    </source>
</reference>
<organism evidence="1 2">
    <name type="scientific">Fusarium oxysporum f. sp. lycopersici (strain 4287 / CBS 123668 / FGSC 9935 / NRRL 34936)</name>
    <name type="common">Fusarium vascular wilt of tomato</name>
    <dbReference type="NCBI Taxonomy" id="426428"/>
    <lineage>
        <taxon>Eukaryota</taxon>
        <taxon>Fungi</taxon>
        <taxon>Dikarya</taxon>
        <taxon>Ascomycota</taxon>
        <taxon>Pezizomycotina</taxon>
        <taxon>Sordariomycetes</taxon>
        <taxon>Hypocreomycetidae</taxon>
        <taxon>Hypocreales</taxon>
        <taxon>Nectriaceae</taxon>
        <taxon>Fusarium</taxon>
        <taxon>Fusarium oxysporum species complex</taxon>
    </lineage>
</organism>
<gene>
    <name evidence="1" type="ORF">FOXG_21810</name>
</gene>
<dbReference type="VEuPathDB" id="FungiDB:FOXG_21810"/>
<dbReference type="GeneID" id="28962516"/>
<accession>A0A0J9W1C2</accession>
<protein>
    <submittedName>
        <fullName evidence="1">Uncharacterized protein</fullName>
    </submittedName>
</protein>
<name>A0A0J9W1C2_FUSO4</name>
<dbReference type="AlphaFoldDB" id="A0A0J9W1C2"/>